<dbReference type="PROSITE" id="PS51484">
    <property type="entry name" value="G8"/>
    <property type="match status" value="1"/>
</dbReference>
<dbReference type="OrthoDB" id="120976at2759"/>
<evidence type="ECO:0000313" key="3">
    <source>
        <dbReference type="EMBL" id="KAF6035559.1"/>
    </source>
</evidence>
<evidence type="ECO:0000313" key="4">
    <source>
        <dbReference type="Proteomes" id="UP000593567"/>
    </source>
</evidence>
<dbReference type="InterPro" id="IPR019316">
    <property type="entry name" value="G8_domain"/>
</dbReference>
<name>A0A7J7KA70_BUGNE</name>
<comment type="caution">
    <text evidence="3">The sequence shown here is derived from an EMBL/GenBank/DDBJ whole genome shotgun (WGS) entry which is preliminary data.</text>
</comment>
<dbReference type="InterPro" id="IPR052387">
    <property type="entry name" value="Fibrocystin"/>
</dbReference>
<evidence type="ECO:0000259" key="2">
    <source>
        <dbReference type="PROSITE" id="PS51484"/>
    </source>
</evidence>
<accession>A0A7J7KA70</accession>
<dbReference type="AlphaFoldDB" id="A0A7J7KA70"/>
<dbReference type="Pfam" id="PF10162">
    <property type="entry name" value="G8"/>
    <property type="match status" value="1"/>
</dbReference>
<sequence length="91" mass="10247">MVLIQGGELLFDDTDLTLNAENILIVNGGKLTVGTEEKPFEHQATIMMHGQLRAPELPIYGAKCLAVREGELNLHDKSLPERTDSFTWYYK</sequence>
<dbReference type="PANTHER" id="PTHR46769:SF2">
    <property type="entry name" value="FIBROCYSTIN-L ISOFORM 2 PRECURSOR-RELATED"/>
    <property type="match status" value="1"/>
</dbReference>
<keyword evidence="4" id="KW-1185">Reference proteome</keyword>
<keyword evidence="1" id="KW-0732">Signal</keyword>
<dbReference type="Proteomes" id="UP000593567">
    <property type="component" value="Unassembled WGS sequence"/>
</dbReference>
<proteinExistence type="predicted"/>
<gene>
    <name evidence="3" type="ORF">EB796_006119</name>
</gene>
<dbReference type="EMBL" id="VXIV02000861">
    <property type="protein sequence ID" value="KAF6035559.1"/>
    <property type="molecule type" value="Genomic_DNA"/>
</dbReference>
<protein>
    <submittedName>
        <fullName evidence="3">PKHD1L1</fullName>
    </submittedName>
</protein>
<dbReference type="SMART" id="SM01225">
    <property type="entry name" value="G8"/>
    <property type="match status" value="1"/>
</dbReference>
<feature type="domain" description="G8" evidence="2">
    <location>
        <begin position="1"/>
        <end position="91"/>
    </location>
</feature>
<dbReference type="PANTHER" id="PTHR46769">
    <property type="entry name" value="POLYCYSTIC KIDNEY AND HEPATIC DISEASE 1 (AUTOSOMAL RECESSIVE)-LIKE 1"/>
    <property type="match status" value="1"/>
</dbReference>
<evidence type="ECO:0000256" key="1">
    <source>
        <dbReference type="ARBA" id="ARBA00022729"/>
    </source>
</evidence>
<reference evidence="3" key="1">
    <citation type="submission" date="2020-06" db="EMBL/GenBank/DDBJ databases">
        <title>Draft genome of Bugula neritina, a colonial animal packing powerful symbionts and potential medicines.</title>
        <authorList>
            <person name="Rayko M."/>
        </authorList>
    </citation>
    <scope>NUCLEOTIDE SEQUENCE [LARGE SCALE GENOMIC DNA]</scope>
    <source>
        <strain evidence="3">Kwan_BN1</strain>
    </source>
</reference>
<organism evidence="3 4">
    <name type="scientific">Bugula neritina</name>
    <name type="common">Brown bryozoan</name>
    <name type="synonym">Sertularia neritina</name>
    <dbReference type="NCBI Taxonomy" id="10212"/>
    <lineage>
        <taxon>Eukaryota</taxon>
        <taxon>Metazoa</taxon>
        <taxon>Spiralia</taxon>
        <taxon>Lophotrochozoa</taxon>
        <taxon>Bryozoa</taxon>
        <taxon>Gymnolaemata</taxon>
        <taxon>Cheilostomatida</taxon>
        <taxon>Flustrina</taxon>
        <taxon>Buguloidea</taxon>
        <taxon>Bugulidae</taxon>
        <taxon>Bugula</taxon>
    </lineage>
</organism>